<dbReference type="Proteomes" id="UP001304340">
    <property type="component" value="Chromosome"/>
</dbReference>
<accession>A0AAF1C4Q7</accession>
<sequence>MVEVYPWFIGEVPVGDAMKRLKGDVYNWWWVKRVWQIEQRTPRHASADRLEGVLYSSSHCSLAAFRELVDAAETPAERMDVVETYFEHVASDRDVGGET</sequence>
<dbReference type="RefSeq" id="WP_319158768.1">
    <property type="nucleotide sequence ID" value="NZ_CP138359.1"/>
</dbReference>
<proteinExistence type="predicted"/>
<dbReference type="KEGG" id="sbil:SANBI_000588"/>
<reference evidence="2" key="1">
    <citation type="submission" date="2023-11" db="EMBL/GenBank/DDBJ databases">
        <authorList>
            <person name="Helweg L.P."/>
            <person name="Kiel A."/>
            <person name="Hitz F."/>
            <person name="Ruckert-Reed C."/>
            <person name="Busche T."/>
            <person name="Kaltschmidt B."/>
            <person name="Kaltschmidt C."/>
        </authorList>
    </citation>
    <scope>NUCLEOTIDE SEQUENCE [LARGE SCALE GENOMIC DNA]</scope>
    <source>
        <strain evidence="2">4.1</strain>
    </source>
</reference>
<organism evidence="1 2">
    <name type="scientific">Sanguibacter biliveldensis</name>
    <dbReference type="NCBI Taxonomy" id="3030830"/>
    <lineage>
        <taxon>Bacteria</taxon>
        <taxon>Bacillati</taxon>
        <taxon>Actinomycetota</taxon>
        <taxon>Actinomycetes</taxon>
        <taxon>Micrococcales</taxon>
        <taxon>Sanguibacteraceae</taxon>
        <taxon>Sanguibacter</taxon>
    </lineage>
</organism>
<dbReference type="EMBL" id="CP138359">
    <property type="protein sequence ID" value="WPF82953.1"/>
    <property type="molecule type" value="Genomic_DNA"/>
</dbReference>
<name>A0AAF1C4Q7_9MICO</name>
<protein>
    <submittedName>
        <fullName evidence="1">Uncharacterized protein</fullName>
    </submittedName>
</protein>
<keyword evidence="2" id="KW-1185">Reference proteome</keyword>
<dbReference type="AlphaFoldDB" id="A0AAF1C4Q7"/>
<evidence type="ECO:0000313" key="1">
    <source>
        <dbReference type="EMBL" id="WPF82953.1"/>
    </source>
</evidence>
<gene>
    <name evidence="1" type="ORF">SANBI_000588</name>
</gene>
<evidence type="ECO:0000313" key="2">
    <source>
        <dbReference type="Proteomes" id="UP001304340"/>
    </source>
</evidence>